<sequence>MRSIVKPGKFDELQCVIKAFPSSLHALVLTETWIKSDEEGKRFQIPGYTHYYNYRTDKRGGGVSIFIKNNLQHTLSEEICQNFNHYLWIRIENYSLDIGAVYRKPDQSNVKTFLDTYSQQLQTKKRGLVFGDFNFNLLNTERATNMYKEVVQENGYEFLNKIDEDHCTRESTTSKSIIDHICSNLKQNNFHSVIIDTPMSDHKQIYLELKRYRPEPLKKRHYEVINYEVLYKTILESQDQNLDCVYDFLEEKLRKSIESSKVTKTKTLNPPRQDWINKQIIGEINNRNTLWNQHKKYPKDKQIKDIFIKKRNEVSEYIQGVRWQN</sequence>
<gene>
    <name evidence="3" type="primary">LOC126912434</name>
</gene>
<dbReference type="OrthoDB" id="410381at2759"/>
<dbReference type="Gene3D" id="3.60.10.10">
    <property type="entry name" value="Endonuclease/exonuclease/phosphatase"/>
    <property type="match status" value="1"/>
</dbReference>
<name>A0A9R0E882_SPOFR</name>
<dbReference type="SUPFAM" id="SSF56219">
    <property type="entry name" value="DNase I-like"/>
    <property type="match status" value="1"/>
</dbReference>
<dbReference type="GO" id="GO:0003824">
    <property type="term" value="F:catalytic activity"/>
    <property type="evidence" value="ECO:0007669"/>
    <property type="project" value="InterPro"/>
</dbReference>
<protein>
    <submittedName>
        <fullName evidence="3">Uncharacterized protein LOC126912434</fullName>
    </submittedName>
</protein>
<dbReference type="InterPro" id="IPR005135">
    <property type="entry name" value="Endo/exonuclease/phosphatase"/>
</dbReference>
<evidence type="ECO:0000313" key="3">
    <source>
        <dbReference type="RefSeq" id="XP_050560500.1"/>
    </source>
</evidence>
<evidence type="ECO:0000313" key="2">
    <source>
        <dbReference type="Proteomes" id="UP000829999"/>
    </source>
</evidence>
<dbReference type="Pfam" id="PF03372">
    <property type="entry name" value="Exo_endo_phos"/>
    <property type="match status" value="1"/>
</dbReference>
<proteinExistence type="predicted"/>
<accession>A0A9R0E882</accession>
<dbReference type="GeneID" id="126912434"/>
<evidence type="ECO:0000259" key="1">
    <source>
        <dbReference type="Pfam" id="PF03372"/>
    </source>
</evidence>
<dbReference type="InterPro" id="IPR036691">
    <property type="entry name" value="Endo/exonu/phosph_ase_sf"/>
</dbReference>
<dbReference type="PANTHER" id="PTHR47510">
    <property type="entry name" value="REVERSE TRANSCRIPTASE DOMAIN-CONTAINING PROTEIN"/>
    <property type="match status" value="1"/>
</dbReference>
<dbReference type="Proteomes" id="UP000829999">
    <property type="component" value="Chromosome 25"/>
</dbReference>
<dbReference type="AlphaFoldDB" id="A0A9R0E882"/>
<dbReference type="RefSeq" id="XP_050560500.1">
    <property type="nucleotide sequence ID" value="XM_050704543.1"/>
</dbReference>
<organism evidence="2 3">
    <name type="scientific">Spodoptera frugiperda</name>
    <name type="common">Fall armyworm</name>
    <dbReference type="NCBI Taxonomy" id="7108"/>
    <lineage>
        <taxon>Eukaryota</taxon>
        <taxon>Metazoa</taxon>
        <taxon>Ecdysozoa</taxon>
        <taxon>Arthropoda</taxon>
        <taxon>Hexapoda</taxon>
        <taxon>Insecta</taxon>
        <taxon>Pterygota</taxon>
        <taxon>Neoptera</taxon>
        <taxon>Endopterygota</taxon>
        <taxon>Lepidoptera</taxon>
        <taxon>Glossata</taxon>
        <taxon>Ditrysia</taxon>
        <taxon>Noctuoidea</taxon>
        <taxon>Noctuidae</taxon>
        <taxon>Amphipyrinae</taxon>
        <taxon>Spodoptera</taxon>
    </lineage>
</organism>
<reference evidence="3" key="1">
    <citation type="submission" date="2025-08" db="UniProtKB">
        <authorList>
            <consortium name="RefSeq"/>
        </authorList>
    </citation>
    <scope>IDENTIFICATION</scope>
    <source>
        <tissue evidence="3">Whole larval tissue</tissue>
    </source>
</reference>
<dbReference type="PANTHER" id="PTHR47510:SF9">
    <property type="entry name" value="ENDONUCLEASE_EXONUCLEASE_PHOSPHATASE DOMAIN-CONTAINING PROTEIN"/>
    <property type="match status" value="1"/>
</dbReference>
<keyword evidence="2" id="KW-1185">Reference proteome</keyword>
<feature type="domain" description="Endonuclease/exonuclease/phosphatase" evidence="1">
    <location>
        <begin position="25"/>
        <end position="202"/>
    </location>
</feature>